<evidence type="ECO:0000256" key="5">
    <source>
        <dbReference type="ARBA" id="ARBA00022989"/>
    </source>
</evidence>
<feature type="transmembrane region" description="Helical" evidence="7">
    <location>
        <begin position="331"/>
        <end position="353"/>
    </location>
</feature>
<evidence type="ECO:0000256" key="3">
    <source>
        <dbReference type="ARBA" id="ARBA00022448"/>
    </source>
</evidence>
<keyword evidence="10" id="KW-1185">Reference proteome</keyword>
<dbReference type="InterPro" id="IPR005829">
    <property type="entry name" value="Sugar_transporter_CS"/>
</dbReference>
<dbReference type="Proteomes" id="UP000035352">
    <property type="component" value="Chromosome"/>
</dbReference>
<feature type="transmembrane region" description="Helical" evidence="7">
    <location>
        <begin position="247"/>
        <end position="268"/>
    </location>
</feature>
<sequence length="544" mass="57867">MFHRPVPFWLGTLLITAGVLAHAPMFLMGQYTQWQMVGMEMSLEMWAGMALIPVGVLLAWRGLLPADQGVGAGSAAAPHFHLADGVPLNREHWKLVVVLVVTLAIDVMKPATLGFVIPGLSREYELPRSQAGLLALFALTGTTVGSVVWGRIADRMGRRAAILLSALMFIGTAICGAMPSFEWNLAMCFLMGASAGGLLPITFTLMAETVPARHRGWLLVALGGIGTSAGYLLASGAAALLEPLFSWRVLWLLGLPTGAAIIFLNRYIPESPRFLSAMGRHLEAVAVLARFAGNRRGLEPDDDAHPPPEPIDESHPVATVRQLLQGRHAGITWALLVCGTGWGLVNFGFLLWLPSNLRELGVDPTAASALLAKSAFYGLPAIALVIWLYDRWSSFKTLIVFSALSTLTLLGFAALGLWQVQAPWITLVATVMLLVSVSGVIAMLIPYAAEIYPVHLRGTGSGVIAASSKFGGILGAGLAVVGFFDHFALSAALLALPMAAAAVLLWRSGIETRGFKLEEIQRALASPAAVAAPIVRRASAGDRE</sequence>
<organism evidence="9 10">
    <name type="scientific">Caldimonas brevitalea</name>
    <dbReference type="NCBI Taxonomy" id="413882"/>
    <lineage>
        <taxon>Bacteria</taxon>
        <taxon>Pseudomonadati</taxon>
        <taxon>Pseudomonadota</taxon>
        <taxon>Betaproteobacteria</taxon>
        <taxon>Burkholderiales</taxon>
        <taxon>Sphaerotilaceae</taxon>
        <taxon>Caldimonas</taxon>
    </lineage>
</organism>
<evidence type="ECO:0000313" key="9">
    <source>
        <dbReference type="EMBL" id="AKJ27210.1"/>
    </source>
</evidence>
<dbReference type="Pfam" id="PF07690">
    <property type="entry name" value="MFS_1"/>
    <property type="match status" value="1"/>
</dbReference>
<feature type="transmembrane region" description="Helical" evidence="7">
    <location>
        <begin position="424"/>
        <end position="449"/>
    </location>
</feature>
<dbReference type="PATRIC" id="fig|413882.6.peg.553"/>
<dbReference type="CDD" id="cd17316">
    <property type="entry name" value="MFS_SV2_like"/>
    <property type="match status" value="1"/>
</dbReference>
<feature type="transmembrane region" description="Helical" evidence="7">
    <location>
        <begin position="217"/>
        <end position="241"/>
    </location>
</feature>
<evidence type="ECO:0000256" key="4">
    <source>
        <dbReference type="ARBA" id="ARBA00022692"/>
    </source>
</evidence>
<dbReference type="PANTHER" id="PTHR23511:SF34">
    <property type="entry name" value="SYNAPTIC VESICLE GLYCOPROTEIN 2"/>
    <property type="match status" value="1"/>
</dbReference>
<gene>
    <name evidence="9" type="primary">ydjE</name>
    <name evidence="9" type="ORF">AAW51_0519</name>
</gene>
<dbReference type="PROSITE" id="PS00217">
    <property type="entry name" value="SUGAR_TRANSPORT_2"/>
    <property type="match status" value="1"/>
</dbReference>
<feature type="transmembrane region" description="Helical" evidence="7">
    <location>
        <begin position="365"/>
        <end position="389"/>
    </location>
</feature>
<feature type="transmembrane region" description="Helical" evidence="7">
    <location>
        <begin position="461"/>
        <end position="481"/>
    </location>
</feature>
<protein>
    <submittedName>
        <fullName evidence="9">Sugar phosphate permease</fullName>
    </submittedName>
</protein>
<keyword evidence="3" id="KW-0813">Transport</keyword>
<dbReference type="AlphaFoldDB" id="A0A0G3BKZ2"/>
<accession>A0A0G3BKZ2</accession>
<feature type="transmembrane region" description="Helical" evidence="7">
    <location>
        <begin position="129"/>
        <end position="149"/>
    </location>
</feature>
<name>A0A0G3BKZ2_9BURK</name>
<dbReference type="KEGG" id="pbh:AAW51_0519"/>
<feature type="transmembrane region" description="Helical" evidence="7">
    <location>
        <begin position="161"/>
        <end position="179"/>
    </location>
</feature>
<reference evidence="9 10" key="1">
    <citation type="submission" date="2015-05" db="EMBL/GenBank/DDBJ databases">
        <authorList>
            <person name="Tang B."/>
            <person name="Yu Y."/>
        </authorList>
    </citation>
    <scope>NUCLEOTIDE SEQUENCE [LARGE SCALE GENOMIC DNA]</scope>
    <source>
        <strain evidence="9 10">DSM 7029</strain>
    </source>
</reference>
<evidence type="ECO:0000256" key="2">
    <source>
        <dbReference type="ARBA" id="ARBA00010992"/>
    </source>
</evidence>
<dbReference type="RefSeq" id="WP_047193364.1">
    <property type="nucleotide sequence ID" value="NZ_CP011371.1"/>
</dbReference>
<feature type="domain" description="Major facilitator superfamily (MFS) profile" evidence="8">
    <location>
        <begin position="95"/>
        <end position="509"/>
    </location>
</feature>
<dbReference type="PANTHER" id="PTHR23511">
    <property type="entry name" value="SYNAPTIC VESICLE GLYCOPROTEIN 2"/>
    <property type="match status" value="1"/>
</dbReference>
<dbReference type="InterPro" id="IPR011701">
    <property type="entry name" value="MFS"/>
</dbReference>
<comment type="similarity">
    <text evidence="2">Belongs to the major facilitator superfamily. Sugar transporter (TC 2.A.1.1) family.</text>
</comment>
<dbReference type="GO" id="GO:0022857">
    <property type="term" value="F:transmembrane transporter activity"/>
    <property type="evidence" value="ECO:0007669"/>
    <property type="project" value="InterPro"/>
</dbReference>
<feature type="transmembrane region" description="Helical" evidence="7">
    <location>
        <begin position="95"/>
        <end position="117"/>
    </location>
</feature>
<dbReference type="GO" id="GO:0016020">
    <property type="term" value="C:membrane"/>
    <property type="evidence" value="ECO:0007669"/>
    <property type="project" value="UniProtKB-SubCell"/>
</dbReference>
<keyword evidence="6 7" id="KW-0472">Membrane</keyword>
<feature type="transmembrane region" description="Helical" evidence="7">
    <location>
        <begin position="487"/>
        <end position="506"/>
    </location>
</feature>
<evidence type="ECO:0000313" key="10">
    <source>
        <dbReference type="Proteomes" id="UP000035352"/>
    </source>
</evidence>
<feature type="transmembrane region" description="Helical" evidence="7">
    <location>
        <begin position="185"/>
        <end position="205"/>
    </location>
</feature>
<dbReference type="OrthoDB" id="6395875at2"/>
<feature type="transmembrane region" description="Helical" evidence="7">
    <location>
        <begin position="45"/>
        <end position="64"/>
    </location>
</feature>
<dbReference type="PROSITE" id="PS50850">
    <property type="entry name" value="MFS"/>
    <property type="match status" value="1"/>
</dbReference>
<keyword evidence="5 7" id="KW-1133">Transmembrane helix</keyword>
<evidence type="ECO:0000256" key="6">
    <source>
        <dbReference type="ARBA" id="ARBA00023136"/>
    </source>
</evidence>
<comment type="subcellular location">
    <subcellularLocation>
        <location evidence="1">Membrane</location>
        <topology evidence="1">Multi-pass membrane protein</topology>
    </subcellularLocation>
</comment>
<dbReference type="InterPro" id="IPR036259">
    <property type="entry name" value="MFS_trans_sf"/>
</dbReference>
<dbReference type="Gene3D" id="1.20.1250.20">
    <property type="entry name" value="MFS general substrate transporter like domains"/>
    <property type="match status" value="1"/>
</dbReference>
<dbReference type="EMBL" id="CP011371">
    <property type="protein sequence ID" value="AKJ27210.1"/>
    <property type="molecule type" value="Genomic_DNA"/>
</dbReference>
<dbReference type="STRING" id="413882.AAW51_0519"/>
<dbReference type="InterPro" id="IPR020846">
    <property type="entry name" value="MFS_dom"/>
</dbReference>
<evidence type="ECO:0000256" key="1">
    <source>
        <dbReference type="ARBA" id="ARBA00004141"/>
    </source>
</evidence>
<feature type="transmembrane region" description="Helical" evidence="7">
    <location>
        <begin position="398"/>
        <end position="418"/>
    </location>
</feature>
<keyword evidence="4 7" id="KW-0812">Transmembrane</keyword>
<proteinExistence type="inferred from homology"/>
<evidence type="ECO:0000256" key="7">
    <source>
        <dbReference type="SAM" id="Phobius"/>
    </source>
</evidence>
<dbReference type="SUPFAM" id="SSF103473">
    <property type="entry name" value="MFS general substrate transporter"/>
    <property type="match status" value="1"/>
</dbReference>
<evidence type="ECO:0000259" key="8">
    <source>
        <dbReference type="PROSITE" id="PS50850"/>
    </source>
</evidence>